<dbReference type="PROSITE" id="PS51257">
    <property type="entry name" value="PROKAR_LIPOPROTEIN"/>
    <property type="match status" value="1"/>
</dbReference>
<dbReference type="CDD" id="cd13120">
    <property type="entry name" value="BF2867_like_N"/>
    <property type="match status" value="1"/>
</dbReference>
<protein>
    <recommendedName>
        <fullName evidence="1">Type IV secretion system putative lipoprotein virB7</fullName>
    </recommendedName>
</protein>
<evidence type="ECO:0000313" key="4">
    <source>
        <dbReference type="Proteomes" id="UP000022082"/>
    </source>
</evidence>
<organism evidence="3 4">
    <name type="scientific">Bacteroides fragilis str. S36L11</name>
    <dbReference type="NCBI Taxonomy" id="1339327"/>
    <lineage>
        <taxon>Bacteria</taxon>
        <taxon>Pseudomonadati</taxon>
        <taxon>Bacteroidota</taxon>
        <taxon>Bacteroidia</taxon>
        <taxon>Bacteroidales</taxon>
        <taxon>Bacteroidaceae</taxon>
        <taxon>Bacteroides</taxon>
    </lineage>
</organism>
<dbReference type="InterPro" id="IPR012640">
    <property type="entry name" value="Membr_lipoprot_lipid_attach_CS"/>
</dbReference>
<accession>A0A015X3H7</accession>
<dbReference type="Gene3D" id="2.60.40.2630">
    <property type="match status" value="1"/>
</dbReference>
<reference evidence="3 4" key="1">
    <citation type="submission" date="2014-02" db="EMBL/GenBank/DDBJ databases">
        <authorList>
            <person name="Sears C."/>
            <person name="Carroll K."/>
            <person name="Sack B.R."/>
            <person name="Qadri F."/>
            <person name="Myers L.L."/>
            <person name="Chung G.-T."/>
            <person name="Escheverria P."/>
            <person name="Fraser C.M."/>
            <person name="Sadzewicz L."/>
            <person name="Shefchek K.A."/>
            <person name="Tallon L."/>
            <person name="Das S.P."/>
            <person name="Daugherty S."/>
            <person name="Mongodin E.F."/>
        </authorList>
    </citation>
    <scope>NUCLEOTIDE SEQUENCE [LARGE SCALE GENOMIC DNA]</scope>
    <source>
        <strain evidence="3 4">S36L11</strain>
    </source>
</reference>
<name>A0A015X3H7_BACFG</name>
<keyword evidence="2" id="KW-0732">Signal</keyword>
<dbReference type="PATRIC" id="fig|1339327.3.peg.5135"/>
<evidence type="ECO:0000313" key="3">
    <source>
        <dbReference type="EMBL" id="EXZ26223.1"/>
    </source>
</evidence>
<evidence type="ECO:0000256" key="1">
    <source>
        <dbReference type="ARBA" id="ARBA00017922"/>
    </source>
</evidence>
<dbReference type="Proteomes" id="UP000022082">
    <property type="component" value="Unassembled WGS sequence"/>
</dbReference>
<sequence length="337" mass="36387">MKKILFAAVAALAITGCSQNEEIEKAAKTAEIGFNAIVKNTTRAAVTNMGNLGNFKVHSYITGTAFDGTTAELGTAYMNGVLFETIDNTTWTKATSDTKTYYWPSDASKSVQFFAYPSTLISDFSIPDTGTAGYPSFNYTVDKEADEPGDLVVAYESNKTATSEGVNAGKLTLNFKHILSRINFAYIPGNTNLTYTVTAVKIADIKGGTAKYTFSASNGAWDVTSGTSKEYTYTVTQSPNVVENKSYYMLGGEDASLMLFPQDVAKKVITVTYTSKDDDGVQVFSGDKTVTLPDNSKWEVGKNILYILTLPAGGTEMTVTPKVSEWNAAEDKEQTAQ</sequence>
<evidence type="ECO:0000256" key="2">
    <source>
        <dbReference type="ARBA" id="ARBA00022729"/>
    </source>
</evidence>
<dbReference type="AlphaFoldDB" id="A0A015X3H7"/>
<dbReference type="Pfam" id="PF08139">
    <property type="entry name" value="LPAM_1"/>
    <property type="match status" value="1"/>
</dbReference>
<proteinExistence type="predicted"/>
<dbReference type="CDD" id="cd13121">
    <property type="entry name" value="BF2867_like_C"/>
    <property type="match status" value="1"/>
</dbReference>
<dbReference type="RefSeq" id="WP_032555975.1">
    <property type="nucleotide sequence ID" value="NZ_JGDJ01000293.1"/>
</dbReference>
<dbReference type="EMBL" id="JGDJ01000293">
    <property type="protein sequence ID" value="EXZ26223.1"/>
    <property type="molecule type" value="Genomic_DNA"/>
</dbReference>
<gene>
    <name evidence="3" type="ORF">M136_4657</name>
</gene>
<comment type="caution">
    <text evidence="3">The sequence shown here is derived from an EMBL/GenBank/DDBJ whole genome shotgun (WGS) entry which is preliminary data.</text>
</comment>